<evidence type="ECO:0000313" key="2">
    <source>
        <dbReference type="EMBL" id="CAA9398665.1"/>
    </source>
</evidence>
<feature type="non-terminal residue" evidence="2">
    <location>
        <position position="176"/>
    </location>
</feature>
<dbReference type="AlphaFoldDB" id="A0A6J4NZW9"/>
<feature type="compositionally biased region" description="Basic residues" evidence="1">
    <location>
        <begin position="1"/>
        <end position="35"/>
    </location>
</feature>
<feature type="compositionally biased region" description="Low complexity" evidence="1">
    <location>
        <begin position="113"/>
        <end position="139"/>
    </location>
</feature>
<feature type="region of interest" description="Disordered" evidence="1">
    <location>
        <begin position="1"/>
        <end position="97"/>
    </location>
</feature>
<feature type="non-terminal residue" evidence="2">
    <location>
        <position position="1"/>
    </location>
</feature>
<dbReference type="EC" id="2.4.2.-" evidence="2"/>
<proteinExistence type="predicted"/>
<dbReference type="GO" id="GO:0016757">
    <property type="term" value="F:glycosyltransferase activity"/>
    <property type="evidence" value="ECO:0007669"/>
    <property type="project" value="UniProtKB-KW"/>
</dbReference>
<sequence>RPGRAGRRRVRGRRPQPAPRARRRGRRPPPRRRAPRARDLRGHAGAVRDRRRARPPQHRAGGVARHRRAPRGPRGAAHGVEHRRARPGHAPVRRPGGRALLLRALLRRAALGDARAAGRGRDAAAPGAPGADLGRARLPVPRRRRERPAQRHPVPPREVRRRGRPPAGELGRRPPV</sequence>
<accession>A0A6J4NZW9</accession>
<feature type="compositionally biased region" description="Basic and acidic residues" evidence="1">
    <location>
        <begin position="36"/>
        <end position="48"/>
    </location>
</feature>
<evidence type="ECO:0000256" key="1">
    <source>
        <dbReference type="SAM" id="MobiDB-lite"/>
    </source>
</evidence>
<feature type="compositionally biased region" description="Basic residues" evidence="1">
    <location>
        <begin position="81"/>
        <end position="96"/>
    </location>
</feature>
<organism evidence="2">
    <name type="scientific">uncultured Quadrisphaera sp</name>
    <dbReference type="NCBI Taxonomy" id="904978"/>
    <lineage>
        <taxon>Bacteria</taxon>
        <taxon>Bacillati</taxon>
        <taxon>Actinomycetota</taxon>
        <taxon>Actinomycetes</taxon>
        <taxon>Kineosporiales</taxon>
        <taxon>Kineosporiaceae</taxon>
        <taxon>Quadrisphaera</taxon>
        <taxon>environmental samples</taxon>
    </lineage>
</organism>
<protein>
    <submittedName>
        <fullName evidence="2">Imidazole glycerol phosphate synthase amidotransferase subunit</fullName>
        <ecNumber evidence="2">2.4.2.-</ecNumber>
    </submittedName>
</protein>
<name>A0A6J4NZW9_9ACTN</name>
<feature type="region of interest" description="Disordered" evidence="1">
    <location>
        <begin position="113"/>
        <end position="176"/>
    </location>
</feature>
<dbReference type="EMBL" id="CADCUY010000160">
    <property type="protein sequence ID" value="CAA9398665.1"/>
    <property type="molecule type" value="Genomic_DNA"/>
</dbReference>
<keyword evidence="2" id="KW-0808">Transferase</keyword>
<reference evidence="2" key="1">
    <citation type="submission" date="2020-02" db="EMBL/GenBank/DDBJ databases">
        <authorList>
            <person name="Meier V. D."/>
        </authorList>
    </citation>
    <scope>NUCLEOTIDE SEQUENCE</scope>
    <source>
        <strain evidence="2">AVDCRST_MAG35</strain>
    </source>
</reference>
<keyword evidence="2" id="KW-0328">Glycosyltransferase</keyword>
<gene>
    <name evidence="2" type="ORF">AVDCRST_MAG35-775</name>
</gene>